<feature type="compositionally biased region" description="Acidic residues" evidence="1">
    <location>
        <begin position="207"/>
        <end position="222"/>
    </location>
</feature>
<protein>
    <submittedName>
        <fullName evidence="2">Uncharacterized protein</fullName>
    </submittedName>
</protein>
<sequence length="290" mass="31324">VIFLEGIVWNDAKKSADRIASGCFLLMTYGRLRFSDMQRTSKLVIDSVITDDGSEVGYLEGQAQRTKTSISLERKIRALPIAVPLKSVSGKPWVRKWMELRASEGLNDTHPMLPSPASGGGWTKVPLKVGTAGAWLRSLIPPTQQQAQEVKVATHSCKCTALSWLSKHGEPASGLGAAGSVPVQPPPQQGHVPEVEAEAVLSSSSDGSEDEEEASLTEEEEAINEVAGQWGPDPEAKLCARHKQTRYLHLVRDEAGAHLKCGRAISTRFEILADAPAFMRPACSVCFPST</sequence>
<feature type="region of interest" description="Disordered" evidence="1">
    <location>
        <begin position="197"/>
        <end position="222"/>
    </location>
</feature>
<proteinExistence type="predicted"/>
<dbReference type="EMBL" id="CAJNIZ010014806">
    <property type="protein sequence ID" value="CAE7366593.1"/>
    <property type="molecule type" value="Genomic_DNA"/>
</dbReference>
<organism evidence="2 3">
    <name type="scientific">Symbiodinium pilosum</name>
    <name type="common">Dinoflagellate</name>
    <dbReference type="NCBI Taxonomy" id="2952"/>
    <lineage>
        <taxon>Eukaryota</taxon>
        <taxon>Sar</taxon>
        <taxon>Alveolata</taxon>
        <taxon>Dinophyceae</taxon>
        <taxon>Suessiales</taxon>
        <taxon>Symbiodiniaceae</taxon>
        <taxon>Symbiodinium</taxon>
    </lineage>
</organism>
<evidence type="ECO:0000313" key="2">
    <source>
        <dbReference type="EMBL" id="CAE7366593.1"/>
    </source>
</evidence>
<dbReference type="Proteomes" id="UP000649617">
    <property type="component" value="Unassembled WGS sequence"/>
</dbReference>
<gene>
    <name evidence="2" type="ORF">SPIL2461_LOCUS8857</name>
</gene>
<comment type="caution">
    <text evidence="2">The sequence shown here is derived from an EMBL/GenBank/DDBJ whole genome shotgun (WGS) entry which is preliminary data.</text>
</comment>
<feature type="region of interest" description="Disordered" evidence="1">
    <location>
        <begin position="173"/>
        <end position="192"/>
    </location>
</feature>
<keyword evidence="3" id="KW-1185">Reference proteome</keyword>
<evidence type="ECO:0000313" key="3">
    <source>
        <dbReference type="Proteomes" id="UP000649617"/>
    </source>
</evidence>
<dbReference type="OrthoDB" id="409888at2759"/>
<evidence type="ECO:0000256" key="1">
    <source>
        <dbReference type="SAM" id="MobiDB-lite"/>
    </source>
</evidence>
<accession>A0A812PY30</accession>
<name>A0A812PY30_SYMPI</name>
<dbReference type="AlphaFoldDB" id="A0A812PY30"/>
<feature type="non-terminal residue" evidence="2">
    <location>
        <position position="1"/>
    </location>
</feature>
<reference evidence="2" key="1">
    <citation type="submission" date="2021-02" db="EMBL/GenBank/DDBJ databases">
        <authorList>
            <person name="Dougan E. K."/>
            <person name="Rhodes N."/>
            <person name="Thang M."/>
            <person name="Chan C."/>
        </authorList>
    </citation>
    <scope>NUCLEOTIDE SEQUENCE</scope>
</reference>